<dbReference type="InterPro" id="IPR047640">
    <property type="entry name" value="RpiR-like"/>
</dbReference>
<dbReference type="GO" id="GO:1901135">
    <property type="term" value="P:carbohydrate derivative metabolic process"/>
    <property type="evidence" value="ECO:0007669"/>
    <property type="project" value="InterPro"/>
</dbReference>
<proteinExistence type="predicted"/>
<dbReference type="AlphaFoldDB" id="X1FJV4"/>
<dbReference type="Gene3D" id="3.40.50.10490">
    <property type="entry name" value="Glucose-6-phosphate isomerase like protein, domain 1"/>
    <property type="match status" value="1"/>
</dbReference>
<dbReference type="SUPFAM" id="SSF53697">
    <property type="entry name" value="SIS domain"/>
    <property type="match status" value="1"/>
</dbReference>
<sequence length="62" mass="6777">MDVGELERAAKAISHARKVDFYGVGASGFVALDAQNKFLRINIESMAKLIENSVQKPKIATQ</sequence>
<dbReference type="GO" id="GO:0003677">
    <property type="term" value="F:DNA binding"/>
    <property type="evidence" value="ECO:0007669"/>
    <property type="project" value="InterPro"/>
</dbReference>
<dbReference type="GO" id="GO:0003700">
    <property type="term" value="F:DNA-binding transcription factor activity"/>
    <property type="evidence" value="ECO:0007669"/>
    <property type="project" value="InterPro"/>
</dbReference>
<dbReference type="InterPro" id="IPR046348">
    <property type="entry name" value="SIS_dom_sf"/>
</dbReference>
<dbReference type="PANTHER" id="PTHR30514">
    <property type="entry name" value="GLUCOKINASE"/>
    <property type="match status" value="1"/>
</dbReference>
<gene>
    <name evidence="1" type="ORF">S03H2_21932</name>
</gene>
<name>X1FJV4_9ZZZZ</name>
<dbReference type="EMBL" id="BARU01011738">
    <property type="protein sequence ID" value="GAH32810.1"/>
    <property type="molecule type" value="Genomic_DNA"/>
</dbReference>
<dbReference type="PANTHER" id="PTHR30514:SF1">
    <property type="entry name" value="HTH-TYPE TRANSCRIPTIONAL REGULATOR HEXR-RELATED"/>
    <property type="match status" value="1"/>
</dbReference>
<reference evidence="1" key="1">
    <citation type="journal article" date="2014" name="Front. Microbiol.">
        <title>High frequency of phylogenetically diverse reductive dehalogenase-homologous genes in deep subseafloor sedimentary metagenomes.</title>
        <authorList>
            <person name="Kawai M."/>
            <person name="Futagami T."/>
            <person name="Toyoda A."/>
            <person name="Takaki Y."/>
            <person name="Nishi S."/>
            <person name="Hori S."/>
            <person name="Arai W."/>
            <person name="Tsubouchi T."/>
            <person name="Morono Y."/>
            <person name="Uchiyama I."/>
            <person name="Ito T."/>
            <person name="Fujiyama A."/>
            <person name="Inagaki F."/>
            <person name="Takami H."/>
        </authorList>
    </citation>
    <scope>NUCLEOTIDE SEQUENCE</scope>
    <source>
        <strain evidence="1">Expedition CK06-06</strain>
    </source>
</reference>
<accession>X1FJV4</accession>
<dbReference type="GO" id="GO:0097367">
    <property type="term" value="F:carbohydrate derivative binding"/>
    <property type="evidence" value="ECO:0007669"/>
    <property type="project" value="InterPro"/>
</dbReference>
<comment type="caution">
    <text evidence="1">The sequence shown here is derived from an EMBL/GenBank/DDBJ whole genome shotgun (WGS) entry which is preliminary data.</text>
</comment>
<protein>
    <recommendedName>
        <fullName evidence="2">SIS domain-containing protein</fullName>
    </recommendedName>
</protein>
<evidence type="ECO:0000313" key="1">
    <source>
        <dbReference type="EMBL" id="GAH32810.1"/>
    </source>
</evidence>
<organism evidence="1">
    <name type="scientific">marine sediment metagenome</name>
    <dbReference type="NCBI Taxonomy" id="412755"/>
    <lineage>
        <taxon>unclassified sequences</taxon>
        <taxon>metagenomes</taxon>
        <taxon>ecological metagenomes</taxon>
    </lineage>
</organism>
<evidence type="ECO:0008006" key="2">
    <source>
        <dbReference type="Google" id="ProtNLM"/>
    </source>
</evidence>